<evidence type="ECO:0000313" key="2">
    <source>
        <dbReference type="Proteomes" id="UP000019918"/>
    </source>
</evidence>
<name>A0A014MH11_9GAMM</name>
<sequence length="60" mass="7104">MFIREIHFSFCNGKRRPIRDASIYWHNMPVMITSPAHNVAGDTGRAVYQRPLACWWDARR</sequence>
<reference evidence="1 2" key="1">
    <citation type="submission" date="2014-02" db="EMBL/GenBank/DDBJ databases">
        <title>Draft genome of Erwinia mallotivora strain BT-MARDI, a papaya dieback pathogen.</title>
        <authorList>
            <person name="Redzuan R."/>
            <person name="Abu Bakar N."/>
            <person name="Badrun R."/>
            <person name="Mohd Raih M.F."/>
            <person name="Rozano L."/>
            <person name="Mat Amin N."/>
        </authorList>
    </citation>
    <scope>NUCLEOTIDE SEQUENCE [LARGE SCALE GENOMIC DNA]</scope>
    <source>
        <strain evidence="1 2">BT-MARDI</strain>
    </source>
</reference>
<dbReference type="Proteomes" id="UP000019918">
    <property type="component" value="Unassembled WGS sequence"/>
</dbReference>
<accession>A0A014MH11</accession>
<dbReference type="AlphaFoldDB" id="A0A014MH11"/>
<gene>
    <name evidence="1" type="ORF">BG55_00075</name>
</gene>
<comment type="caution">
    <text evidence="1">The sequence shown here is derived from an EMBL/GenBank/DDBJ whole genome shotgun (WGS) entry which is preliminary data.</text>
</comment>
<proteinExistence type="predicted"/>
<dbReference type="EMBL" id="JFHN01000010">
    <property type="protein sequence ID" value="EXU77404.1"/>
    <property type="molecule type" value="Genomic_DNA"/>
</dbReference>
<evidence type="ECO:0000313" key="1">
    <source>
        <dbReference type="EMBL" id="EXU77404.1"/>
    </source>
</evidence>
<keyword evidence="2" id="KW-1185">Reference proteome</keyword>
<organism evidence="1 2">
    <name type="scientific">Erwinia mallotivora</name>
    <dbReference type="NCBI Taxonomy" id="69222"/>
    <lineage>
        <taxon>Bacteria</taxon>
        <taxon>Pseudomonadati</taxon>
        <taxon>Pseudomonadota</taxon>
        <taxon>Gammaproteobacteria</taxon>
        <taxon>Enterobacterales</taxon>
        <taxon>Erwiniaceae</taxon>
        <taxon>Erwinia</taxon>
    </lineage>
</organism>
<protein>
    <submittedName>
        <fullName evidence="1">Uncharacterized protein</fullName>
    </submittedName>
</protein>